<dbReference type="GO" id="GO:0009272">
    <property type="term" value="P:fungal-type cell wall biogenesis"/>
    <property type="evidence" value="ECO:0007669"/>
    <property type="project" value="UniProtKB-ARBA"/>
</dbReference>
<reference evidence="5" key="1">
    <citation type="submission" date="2020-05" db="EMBL/GenBank/DDBJ databases">
        <title>Phylogenomic resolution of chytrid fungi.</title>
        <authorList>
            <person name="Stajich J.E."/>
            <person name="Amses K."/>
            <person name="Simmons R."/>
            <person name="Seto K."/>
            <person name="Myers J."/>
            <person name="Bonds A."/>
            <person name="Quandt C.A."/>
            <person name="Barry K."/>
            <person name="Liu P."/>
            <person name="Grigoriev I."/>
            <person name="Longcore J.E."/>
            <person name="James T.Y."/>
        </authorList>
    </citation>
    <scope>NUCLEOTIDE SEQUENCE</scope>
    <source>
        <strain evidence="5">JEL0379</strain>
    </source>
</reference>
<dbReference type="Proteomes" id="UP001212152">
    <property type="component" value="Unassembled WGS sequence"/>
</dbReference>
<evidence type="ECO:0000313" key="5">
    <source>
        <dbReference type="EMBL" id="KAJ3173874.1"/>
    </source>
</evidence>
<keyword evidence="1" id="KW-0479">Metal-binding</keyword>
<dbReference type="InterPro" id="IPR011330">
    <property type="entry name" value="Glyco_hydro/deAcase_b/a-brl"/>
</dbReference>
<dbReference type="PANTHER" id="PTHR10587">
    <property type="entry name" value="GLYCOSYL TRANSFERASE-RELATED"/>
    <property type="match status" value="1"/>
</dbReference>
<keyword evidence="6" id="KW-1185">Reference proteome</keyword>
<comment type="caution">
    <text evidence="5">The sequence shown here is derived from an EMBL/GenBank/DDBJ whole genome shotgun (WGS) entry which is preliminary data.</text>
</comment>
<dbReference type="SUPFAM" id="SSF88713">
    <property type="entry name" value="Glycoside hydrolase/deacetylase"/>
    <property type="match status" value="1"/>
</dbReference>
<evidence type="ECO:0000259" key="4">
    <source>
        <dbReference type="PROSITE" id="PS51677"/>
    </source>
</evidence>
<keyword evidence="2" id="KW-0378">Hydrolase</keyword>
<evidence type="ECO:0000256" key="1">
    <source>
        <dbReference type="ARBA" id="ARBA00022723"/>
    </source>
</evidence>
<dbReference type="GO" id="GO:0004099">
    <property type="term" value="F:chitin deacetylase activity"/>
    <property type="evidence" value="ECO:0007669"/>
    <property type="project" value="UniProtKB-ARBA"/>
</dbReference>
<dbReference type="GO" id="GO:0005975">
    <property type="term" value="P:carbohydrate metabolic process"/>
    <property type="evidence" value="ECO:0007669"/>
    <property type="project" value="InterPro"/>
</dbReference>
<sequence>MPKAWPPTDEVNPITGAFLTDPLVAGALAYINQAVPAKYLSIAPSKYTSPCVAAYPTAAAQTNCYWPFNLCTRNADVPGAFLADISSCPNANDWGITYDDGPISANGVSDTTALLTALKTANVKSTFFIVGSNGIQHPELVSAADQAGHQIAGHTWTHYPLTSLTNEQIVAEFRYTEAMIYQAIGKLPTMFRPPCGDIDDRVRAIASALGYRAVIWTNTRDDTAADVTTQTAAASQQIEATIKTWFTPQPGFVSLQHDIDDFTTKIGIDTLSAIAAAGASFPLKPQPVGTCVNLPFYHGNNTVAPAVSSSSSAAAAAASSASMAAASTAAAAVSSAAAAPATATVNVIASPTATPTSATSSSSSGSSSSSSSGSSPAPGAGTTVNVQSGASALGVQVAGLAAAGLVAAAGLL</sequence>
<feature type="region of interest" description="Disordered" evidence="3">
    <location>
        <begin position="352"/>
        <end position="382"/>
    </location>
</feature>
<dbReference type="Pfam" id="PF01522">
    <property type="entry name" value="Polysacc_deac_1"/>
    <property type="match status" value="1"/>
</dbReference>
<dbReference type="InterPro" id="IPR002509">
    <property type="entry name" value="NODB_dom"/>
</dbReference>
<dbReference type="Gene3D" id="3.20.20.370">
    <property type="entry name" value="Glycoside hydrolase/deacetylase"/>
    <property type="match status" value="1"/>
</dbReference>
<dbReference type="PROSITE" id="PS51677">
    <property type="entry name" value="NODB"/>
    <property type="match status" value="1"/>
</dbReference>
<evidence type="ECO:0000256" key="2">
    <source>
        <dbReference type="ARBA" id="ARBA00022801"/>
    </source>
</evidence>
<feature type="domain" description="NodB homology" evidence="4">
    <location>
        <begin position="92"/>
        <end position="284"/>
    </location>
</feature>
<gene>
    <name evidence="5" type="primary">CDA2_9</name>
    <name evidence="5" type="ORF">HDU87_007284</name>
</gene>
<protein>
    <submittedName>
        <fullName evidence="5">Chitin deacetylase</fullName>
    </submittedName>
</protein>
<dbReference type="AlphaFoldDB" id="A0AAD5XKD7"/>
<accession>A0AAD5XKD7</accession>
<evidence type="ECO:0000256" key="3">
    <source>
        <dbReference type="SAM" id="MobiDB-lite"/>
    </source>
</evidence>
<dbReference type="InterPro" id="IPR050248">
    <property type="entry name" value="Polysacc_deacetylase_ArnD"/>
</dbReference>
<dbReference type="PANTHER" id="PTHR10587:SF133">
    <property type="entry name" value="CHITIN DEACETYLASE 1-RELATED"/>
    <property type="match status" value="1"/>
</dbReference>
<dbReference type="EMBL" id="JADGJQ010000068">
    <property type="protein sequence ID" value="KAJ3173874.1"/>
    <property type="molecule type" value="Genomic_DNA"/>
</dbReference>
<dbReference type="GO" id="GO:0046872">
    <property type="term" value="F:metal ion binding"/>
    <property type="evidence" value="ECO:0007669"/>
    <property type="project" value="UniProtKB-KW"/>
</dbReference>
<proteinExistence type="predicted"/>
<dbReference type="GO" id="GO:0016020">
    <property type="term" value="C:membrane"/>
    <property type="evidence" value="ECO:0007669"/>
    <property type="project" value="TreeGrafter"/>
</dbReference>
<evidence type="ECO:0000313" key="6">
    <source>
        <dbReference type="Proteomes" id="UP001212152"/>
    </source>
</evidence>
<name>A0AAD5XKD7_9FUNG</name>
<organism evidence="5 6">
    <name type="scientific">Geranomyces variabilis</name>
    <dbReference type="NCBI Taxonomy" id="109894"/>
    <lineage>
        <taxon>Eukaryota</taxon>
        <taxon>Fungi</taxon>
        <taxon>Fungi incertae sedis</taxon>
        <taxon>Chytridiomycota</taxon>
        <taxon>Chytridiomycota incertae sedis</taxon>
        <taxon>Chytridiomycetes</taxon>
        <taxon>Spizellomycetales</taxon>
        <taxon>Powellomycetaceae</taxon>
        <taxon>Geranomyces</taxon>
    </lineage>
</organism>